<dbReference type="EC" id="2.7.11.1" evidence="1"/>
<organism evidence="12 13">
    <name type="scientific">Aduncisulcus paluster</name>
    <dbReference type="NCBI Taxonomy" id="2918883"/>
    <lineage>
        <taxon>Eukaryota</taxon>
        <taxon>Metamonada</taxon>
        <taxon>Carpediemonas-like organisms</taxon>
        <taxon>Aduncisulcus</taxon>
    </lineage>
</organism>
<evidence type="ECO:0000256" key="3">
    <source>
        <dbReference type="ARBA" id="ARBA00022679"/>
    </source>
</evidence>
<comment type="catalytic activity">
    <reaction evidence="8">
        <text>L-seryl-[protein] + ATP = O-phospho-L-seryl-[protein] + ADP + H(+)</text>
        <dbReference type="Rhea" id="RHEA:17989"/>
        <dbReference type="Rhea" id="RHEA-COMP:9863"/>
        <dbReference type="Rhea" id="RHEA-COMP:11604"/>
        <dbReference type="ChEBI" id="CHEBI:15378"/>
        <dbReference type="ChEBI" id="CHEBI:29999"/>
        <dbReference type="ChEBI" id="CHEBI:30616"/>
        <dbReference type="ChEBI" id="CHEBI:83421"/>
        <dbReference type="ChEBI" id="CHEBI:456216"/>
        <dbReference type="EC" id="2.7.11.1"/>
    </reaction>
</comment>
<evidence type="ECO:0000256" key="10">
    <source>
        <dbReference type="SAM" id="MobiDB-lite"/>
    </source>
</evidence>
<dbReference type="InterPro" id="IPR011009">
    <property type="entry name" value="Kinase-like_dom_sf"/>
</dbReference>
<feature type="region of interest" description="Disordered" evidence="10">
    <location>
        <begin position="1043"/>
        <end position="1062"/>
    </location>
</feature>
<dbReference type="PROSITE" id="PS00108">
    <property type="entry name" value="PROTEIN_KINASE_ST"/>
    <property type="match status" value="1"/>
</dbReference>
<evidence type="ECO:0000256" key="5">
    <source>
        <dbReference type="ARBA" id="ARBA00022777"/>
    </source>
</evidence>
<keyword evidence="5" id="KW-0418">Kinase</keyword>
<dbReference type="SUPFAM" id="SSF56112">
    <property type="entry name" value="Protein kinase-like (PK-like)"/>
    <property type="match status" value="1"/>
</dbReference>
<evidence type="ECO:0000313" key="12">
    <source>
        <dbReference type="EMBL" id="GKT24456.1"/>
    </source>
</evidence>
<evidence type="ECO:0000256" key="7">
    <source>
        <dbReference type="ARBA" id="ARBA00047899"/>
    </source>
</evidence>
<evidence type="ECO:0000256" key="4">
    <source>
        <dbReference type="ARBA" id="ARBA00022741"/>
    </source>
</evidence>
<dbReference type="SMART" id="SM00220">
    <property type="entry name" value="S_TKc"/>
    <property type="match status" value="1"/>
</dbReference>
<feature type="binding site" evidence="9">
    <location>
        <position position="714"/>
    </location>
    <ligand>
        <name>ATP</name>
        <dbReference type="ChEBI" id="CHEBI:30616"/>
    </ligand>
</feature>
<feature type="compositionally biased region" description="Basic residues" evidence="10">
    <location>
        <begin position="638"/>
        <end position="649"/>
    </location>
</feature>
<evidence type="ECO:0000259" key="11">
    <source>
        <dbReference type="PROSITE" id="PS50011"/>
    </source>
</evidence>
<comment type="caution">
    <text evidence="12">The sequence shown here is derived from an EMBL/GenBank/DDBJ whole genome shotgun (WGS) entry which is preliminary data.</text>
</comment>
<dbReference type="InterPro" id="IPR000719">
    <property type="entry name" value="Prot_kinase_dom"/>
</dbReference>
<sequence length="1062" mass="121998">MPTDSKAKKDEKFIPINIIRVRDTQIPVGHSTCISLDIRKTRAKVDSAGNFSDGAKKMLLGEGSIPLDHLSVTFTSQCNVKGMYFNLSSPDGKKYKSAIHLTLFLTHLNGKQTILKGKTEGIGSYYAPIDFYEVTTCCISCVDRSEKIINPVMSFVRKKQKAPFLIKSLCFVREETPEELEFEHAKKIAPKCDLEQIKEATKLGTEADRAFISPIPPDYRNVPYNLDRISAKNEKFRIESQHYDVSSRIRSRFIGKLEFQQQFTHFSLAFTSPQRIDGVYLCVQSQKSKFGLFVSTTDKFKNRKVVTFKSKALSSASWLYIPLHLIDVIRFEIESSHPGSLCPTLDSLLFVRKETETEAEFRRIESSPTLIHPTLICKKKDYSEACYKDLSRIQLYTSGAKGVDARWNSFSKRYDASTEVLEMITSTKSVSFSHITIPFPNPSSLKCVHICVDKYVGPPSLLVVLSLANNQKRAFQLKLKRYGDQQEWYSFTLDVPDVVQCEIKHIQGMWKNMECGYSCIEGLVFFSPPQLFSSKLKKQEKMKMFEEAEKKERDMEINKNGMWKNMECGYSCIEGLVFFSPPQLFSSKLKKQEKMKMFEEAEKKERDLEKSEEAEEKESEKDTEKESEEESEEEHKKLQERKRRGSSKTKQRDSSIPKQSRRRRERKLQLLEESVLTSAENIEPLCIIGSGGFGKVFLVRVTFSGREPLLCALKCMKNQEMCEDNVKYISGMKKEFSRQCRLYSHHSIKCCIPRPLFILDLLDSNHEGILGILMEFCQGGCIIDFAKSWAIDLDECDPFEDDEEDLVYDPLKIASLCFGIIRCVSDVFIVKKKLVHRDIKPANFLVRYIESSRQCEIVLGDLGFVELRDSMSRNSSFQTIGPRRKDSSSSSQIHRRFSYKPSIVGTLCYNAPESLKNGYYCQRSDAWGVILSIWSLFNEMKEPFMSHPDITSIGPSADYSRYIRIALQRLIAEGALPAITDSELFMELDEIQAYRLKRMKISEARELIDKLDPDLLPPIGEGWIIPSIKDYIKEQIEEYGEVEEDHLFRQLDPDGSEEEEEE</sequence>
<keyword evidence="2" id="KW-0723">Serine/threonine-protein kinase</keyword>
<evidence type="ECO:0000313" key="13">
    <source>
        <dbReference type="Proteomes" id="UP001057375"/>
    </source>
</evidence>
<feature type="domain" description="Protein kinase" evidence="11">
    <location>
        <begin position="682"/>
        <end position="1062"/>
    </location>
</feature>
<evidence type="ECO:0000256" key="6">
    <source>
        <dbReference type="ARBA" id="ARBA00022840"/>
    </source>
</evidence>
<evidence type="ECO:0000256" key="2">
    <source>
        <dbReference type="ARBA" id="ARBA00022527"/>
    </source>
</evidence>
<dbReference type="PROSITE" id="PS50011">
    <property type="entry name" value="PROTEIN_KINASE_DOM"/>
    <property type="match status" value="1"/>
</dbReference>
<dbReference type="InterPro" id="IPR008271">
    <property type="entry name" value="Ser/Thr_kinase_AS"/>
</dbReference>
<dbReference type="PANTHER" id="PTHR24356">
    <property type="entry name" value="SERINE/THREONINE-PROTEIN KINASE"/>
    <property type="match status" value="1"/>
</dbReference>
<accession>A0ABQ5K5B3</accession>
<dbReference type="PANTHER" id="PTHR24356:SF1">
    <property type="entry name" value="SERINE_THREONINE-PROTEIN KINASE GREATWALL"/>
    <property type="match status" value="1"/>
</dbReference>
<keyword evidence="6 9" id="KW-0067">ATP-binding</keyword>
<feature type="compositionally biased region" description="Basic and acidic residues" evidence="10">
    <location>
        <begin position="600"/>
        <end position="611"/>
    </location>
</feature>
<protein>
    <recommendedName>
        <fullName evidence="1">non-specific serine/threonine protein kinase</fullName>
        <ecNumber evidence="1">2.7.11.1</ecNumber>
    </recommendedName>
</protein>
<dbReference type="Gene3D" id="1.10.510.10">
    <property type="entry name" value="Transferase(Phosphotransferase) domain 1"/>
    <property type="match status" value="1"/>
</dbReference>
<name>A0ABQ5K5B3_9EUKA</name>
<gene>
    <name evidence="12" type="ORF">ADUPG1_012740</name>
</gene>
<dbReference type="Proteomes" id="UP001057375">
    <property type="component" value="Unassembled WGS sequence"/>
</dbReference>
<comment type="catalytic activity">
    <reaction evidence="7">
        <text>L-threonyl-[protein] + ATP = O-phospho-L-threonyl-[protein] + ADP + H(+)</text>
        <dbReference type="Rhea" id="RHEA:46608"/>
        <dbReference type="Rhea" id="RHEA-COMP:11060"/>
        <dbReference type="Rhea" id="RHEA-COMP:11605"/>
        <dbReference type="ChEBI" id="CHEBI:15378"/>
        <dbReference type="ChEBI" id="CHEBI:30013"/>
        <dbReference type="ChEBI" id="CHEBI:30616"/>
        <dbReference type="ChEBI" id="CHEBI:61977"/>
        <dbReference type="ChEBI" id="CHEBI:456216"/>
        <dbReference type="EC" id="2.7.11.1"/>
    </reaction>
</comment>
<reference evidence="12" key="1">
    <citation type="submission" date="2022-03" db="EMBL/GenBank/DDBJ databases">
        <title>Draft genome sequence of Aduncisulcus paluster, a free-living microaerophilic Fornicata.</title>
        <authorList>
            <person name="Yuyama I."/>
            <person name="Kume K."/>
            <person name="Tamura T."/>
            <person name="Inagaki Y."/>
            <person name="Hashimoto T."/>
        </authorList>
    </citation>
    <scope>NUCLEOTIDE SEQUENCE</scope>
    <source>
        <strain evidence="12">NY0171</strain>
    </source>
</reference>
<evidence type="ECO:0000256" key="9">
    <source>
        <dbReference type="PROSITE-ProRule" id="PRU10141"/>
    </source>
</evidence>
<proteinExistence type="predicted"/>
<dbReference type="InterPro" id="IPR017441">
    <property type="entry name" value="Protein_kinase_ATP_BS"/>
</dbReference>
<evidence type="ECO:0000256" key="1">
    <source>
        <dbReference type="ARBA" id="ARBA00012513"/>
    </source>
</evidence>
<feature type="region of interest" description="Disordered" evidence="10">
    <location>
        <begin position="600"/>
        <end position="665"/>
    </location>
</feature>
<dbReference type="PROSITE" id="PS00107">
    <property type="entry name" value="PROTEIN_KINASE_ATP"/>
    <property type="match status" value="1"/>
</dbReference>
<dbReference type="Pfam" id="PF00069">
    <property type="entry name" value="Pkinase"/>
    <property type="match status" value="1"/>
</dbReference>
<dbReference type="Gene3D" id="3.30.200.20">
    <property type="entry name" value="Phosphorylase Kinase, domain 1"/>
    <property type="match status" value="1"/>
</dbReference>
<keyword evidence="4 9" id="KW-0547">Nucleotide-binding</keyword>
<keyword evidence="13" id="KW-1185">Reference proteome</keyword>
<evidence type="ECO:0000256" key="8">
    <source>
        <dbReference type="ARBA" id="ARBA00048679"/>
    </source>
</evidence>
<keyword evidence="3" id="KW-0808">Transferase</keyword>
<dbReference type="InterPro" id="IPR050236">
    <property type="entry name" value="Ser_Thr_kinase_AGC"/>
</dbReference>
<dbReference type="EMBL" id="BQXS01012525">
    <property type="protein sequence ID" value="GKT24456.1"/>
    <property type="molecule type" value="Genomic_DNA"/>
</dbReference>